<gene>
    <name evidence="2" type="ORF">HER31_17760</name>
</gene>
<evidence type="ECO:0000256" key="1">
    <source>
        <dbReference type="SAM" id="Phobius"/>
    </source>
</evidence>
<feature type="transmembrane region" description="Helical" evidence="1">
    <location>
        <begin position="128"/>
        <end position="145"/>
    </location>
</feature>
<dbReference type="Proteomes" id="UP000501602">
    <property type="component" value="Chromosome"/>
</dbReference>
<dbReference type="EMBL" id="CP051180">
    <property type="protein sequence ID" value="QIZ78584.1"/>
    <property type="molecule type" value="Genomic_DNA"/>
</dbReference>
<keyword evidence="3" id="KW-1185">Reference proteome</keyword>
<evidence type="ECO:0000313" key="2">
    <source>
        <dbReference type="EMBL" id="QIZ78584.1"/>
    </source>
</evidence>
<dbReference type="Pfam" id="PF03956">
    <property type="entry name" value="Lys_export"/>
    <property type="match status" value="1"/>
</dbReference>
<protein>
    <submittedName>
        <fullName evidence="2">Lysine exporter LysO family protein</fullName>
    </submittedName>
</protein>
<dbReference type="PANTHER" id="PTHR35804">
    <property type="entry name" value="LYSINE EXPORTER LYSO"/>
    <property type="match status" value="1"/>
</dbReference>
<feature type="transmembrane region" description="Helical" evidence="1">
    <location>
        <begin position="61"/>
        <end position="81"/>
    </location>
</feature>
<feature type="transmembrane region" description="Helical" evidence="1">
    <location>
        <begin position="165"/>
        <end position="184"/>
    </location>
</feature>
<dbReference type="InterPro" id="IPR005642">
    <property type="entry name" value="LysO"/>
</dbReference>
<dbReference type="PANTHER" id="PTHR35804:SF1">
    <property type="entry name" value="LYSINE EXPORTER LYSO"/>
    <property type="match status" value="1"/>
</dbReference>
<feature type="transmembrane region" description="Helical" evidence="1">
    <location>
        <begin position="30"/>
        <end position="49"/>
    </location>
</feature>
<feature type="transmembrane region" description="Helical" evidence="1">
    <location>
        <begin position="273"/>
        <end position="295"/>
    </location>
</feature>
<keyword evidence="1" id="KW-0472">Membrane</keyword>
<organism evidence="2 3">
    <name type="scientific">Ferrimonas lipolytica</name>
    <dbReference type="NCBI Taxonomy" id="2724191"/>
    <lineage>
        <taxon>Bacteria</taxon>
        <taxon>Pseudomonadati</taxon>
        <taxon>Pseudomonadota</taxon>
        <taxon>Gammaproteobacteria</taxon>
        <taxon>Alteromonadales</taxon>
        <taxon>Ferrimonadaceae</taxon>
        <taxon>Ferrimonas</taxon>
    </lineage>
</organism>
<dbReference type="GO" id="GO:0015661">
    <property type="term" value="F:L-lysine efflux transmembrane transporter activity"/>
    <property type="evidence" value="ECO:0007669"/>
    <property type="project" value="InterPro"/>
</dbReference>
<dbReference type="AlphaFoldDB" id="A0A6H1UHR8"/>
<reference evidence="2 3" key="1">
    <citation type="submission" date="2020-04" db="EMBL/GenBank/DDBJ databases">
        <title>Ferrimonas sp. S7 isolated from sea water.</title>
        <authorList>
            <person name="Bae S.S."/>
            <person name="Baek K."/>
        </authorList>
    </citation>
    <scope>NUCLEOTIDE SEQUENCE [LARGE SCALE GENOMIC DNA]</scope>
    <source>
        <strain evidence="2 3">S7</strain>
    </source>
</reference>
<feature type="transmembrane region" description="Helical" evidence="1">
    <location>
        <begin position="231"/>
        <end position="253"/>
    </location>
</feature>
<dbReference type="KEGG" id="fes:HER31_17760"/>
<keyword evidence="1" id="KW-1133">Transmembrane helix</keyword>
<keyword evidence="1" id="KW-0812">Transmembrane</keyword>
<dbReference type="GO" id="GO:0005886">
    <property type="term" value="C:plasma membrane"/>
    <property type="evidence" value="ECO:0007669"/>
    <property type="project" value="TreeGrafter"/>
</dbReference>
<name>A0A6H1UHR8_9GAMM</name>
<sequence>MDTLIILSPLAVGYLIKLSKPQWLQQIDRSLTALVYLILAIMGMNLAGIDNLSDELNTITAVVATLVGLTLVANLALLPLIDRIWPLPIKTNNTVGHPLKMAAESLQLALVVLAGFVLGLFVKMSPTHLDQIAMSILMLLLLLIGIQMRASGMSWRQILLNPRGLAIAAIVLLTSLLAGAITALCYSMPIHHGLALAAGVGWYSLSGAMISQELGPIMGSIAFLSDLARELIAIILIPVLMQRSPASAIGYGGATAMDFTLPVIQRSGGPNTVPVAIVAGFLLSLAGPILIPLFLNW</sequence>
<proteinExistence type="predicted"/>
<accession>A0A6H1UHR8</accession>
<feature type="transmembrane region" description="Helical" evidence="1">
    <location>
        <begin position="102"/>
        <end position="122"/>
    </location>
</feature>
<evidence type="ECO:0000313" key="3">
    <source>
        <dbReference type="Proteomes" id="UP000501602"/>
    </source>
</evidence>
<dbReference type="RefSeq" id="WP_168662687.1">
    <property type="nucleotide sequence ID" value="NZ_CP051180.1"/>
</dbReference>